<organism evidence="4 5">
    <name type="scientific">Plenodomus tracheiphilus IPT5</name>
    <dbReference type="NCBI Taxonomy" id="1408161"/>
    <lineage>
        <taxon>Eukaryota</taxon>
        <taxon>Fungi</taxon>
        <taxon>Dikarya</taxon>
        <taxon>Ascomycota</taxon>
        <taxon>Pezizomycotina</taxon>
        <taxon>Dothideomycetes</taxon>
        <taxon>Pleosporomycetidae</taxon>
        <taxon>Pleosporales</taxon>
        <taxon>Pleosporineae</taxon>
        <taxon>Leptosphaeriaceae</taxon>
        <taxon>Plenodomus</taxon>
    </lineage>
</organism>
<keyword evidence="2 3" id="KW-0040">ANK repeat</keyword>
<name>A0A6A7AM04_9PLEO</name>
<keyword evidence="5" id="KW-1185">Reference proteome</keyword>
<reference evidence="4" key="1">
    <citation type="submission" date="2020-01" db="EMBL/GenBank/DDBJ databases">
        <authorList>
            <consortium name="DOE Joint Genome Institute"/>
            <person name="Haridas S."/>
            <person name="Albert R."/>
            <person name="Binder M."/>
            <person name="Bloem J."/>
            <person name="Labutti K."/>
            <person name="Salamov A."/>
            <person name="Andreopoulos B."/>
            <person name="Baker S.E."/>
            <person name="Barry K."/>
            <person name="Bills G."/>
            <person name="Bluhm B.H."/>
            <person name="Cannon C."/>
            <person name="Castanera R."/>
            <person name="Culley D.E."/>
            <person name="Daum C."/>
            <person name="Ezra D."/>
            <person name="Gonzalez J.B."/>
            <person name="Henrissat B."/>
            <person name="Kuo A."/>
            <person name="Liang C."/>
            <person name="Lipzen A."/>
            <person name="Lutzoni F."/>
            <person name="Magnuson J."/>
            <person name="Mondo S."/>
            <person name="Nolan M."/>
            <person name="Ohm R."/>
            <person name="Pangilinan J."/>
            <person name="Park H.-J."/>
            <person name="Ramirez L."/>
            <person name="Alfaro M."/>
            <person name="Sun H."/>
            <person name="Tritt A."/>
            <person name="Yoshinaga Y."/>
            <person name="Zwiers L.-H."/>
            <person name="Turgeon B.G."/>
            <person name="Goodwin S.B."/>
            <person name="Spatafora J.W."/>
            <person name="Crous P.W."/>
            <person name="Grigoriev I.V."/>
        </authorList>
    </citation>
    <scope>NUCLEOTIDE SEQUENCE</scope>
    <source>
        <strain evidence="4">IPT5</strain>
    </source>
</reference>
<dbReference type="SMART" id="SM00248">
    <property type="entry name" value="ANK"/>
    <property type="match status" value="4"/>
</dbReference>
<dbReference type="PANTHER" id="PTHR24198:SF165">
    <property type="entry name" value="ANKYRIN REPEAT-CONTAINING PROTEIN-RELATED"/>
    <property type="match status" value="1"/>
</dbReference>
<dbReference type="InterPro" id="IPR002110">
    <property type="entry name" value="Ankyrin_rpt"/>
</dbReference>
<dbReference type="SUPFAM" id="SSF48403">
    <property type="entry name" value="Ankyrin repeat"/>
    <property type="match status" value="1"/>
</dbReference>
<protein>
    <submittedName>
        <fullName evidence="4">Ankyrin</fullName>
    </submittedName>
</protein>
<keyword evidence="1" id="KW-0677">Repeat</keyword>
<dbReference type="PROSITE" id="PS50297">
    <property type="entry name" value="ANK_REP_REGION"/>
    <property type="match status" value="1"/>
</dbReference>
<dbReference type="Gene3D" id="1.25.40.20">
    <property type="entry name" value="Ankyrin repeat-containing domain"/>
    <property type="match status" value="2"/>
</dbReference>
<proteinExistence type="predicted"/>
<feature type="repeat" description="ANK" evidence="3">
    <location>
        <begin position="227"/>
        <end position="256"/>
    </location>
</feature>
<evidence type="ECO:0000256" key="2">
    <source>
        <dbReference type="ARBA" id="ARBA00023043"/>
    </source>
</evidence>
<dbReference type="InterPro" id="IPR036770">
    <property type="entry name" value="Ankyrin_rpt-contain_sf"/>
</dbReference>
<dbReference type="AlphaFoldDB" id="A0A6A7AM04"/>
<gene>
    <name evidence="4" type="ORF">T440DRAFT_410745</name>
</gene>
<evidence type="ECO:0000256" key="3">
    <source>
        <dbReference type="PROSITE-ProRule" id="PRU00023"/>
    </source>
</evidence>
<dbReference type="Pfam" id="PF12796">
    <property type="entry name" value="Ank_2"/>
    <property type="match status" value="1"/>
</dbReference>
<dbReference type="EMBL" id="MU006409">
    <property type="protein sequence ID" value="KAF2844161.1"/>
    <property type="molecule type" value="Genomic_DNA"/>
</dbReference>
<evidence type="ECO:0000256" key="1">
    <source>
        <dbReference type="ARBA" id="ARBA00022737"/>
    </source>
</evidence>
<evidence type="ECO:0000313" key="4">
    <source>
        <dbReference type="EMBL" id="KAF2844161.1"/>
    </source>
</evidence>
<sequence length="295" mass="33798">MTNDQLRYERPEQVQLCYQATCEGDFNGVKEQVRRLLHDHEAAPVEQEPRPEWLFSSLSEAISRKDIEVVQFLLEEKVAGGDLPADDAVRSQAYEILELFLRYGWDINKPMGRNQPSVLGIPLSTSDEEMVTWLLDHGADPNSRCEWDLTPTSYAMLKAPLEIIGKLFQQGADPCCGQLLHYAVLRDKPDALAVVRLVVEKGAPINEVKYEKDPRTYSERKPFGLGTPLHRAAEFGKLDIVRYLLEKGADPLKRDSKERTPRFWAEKRSHTEVARLLEDAEKHWLQHETFDSSKN</sequence>
<dbReference type="Proteomes" id="UP000799423">
    <property type="component" value="Unassembled WGS sequence"/>
</dbReference>
<evidence type="ECO:0000313" key="5">
    <source>
        <dbReference type="Proteomes" id="UP000799423"/>
    </source>
</evidence>
<accession>A0A6A7AM04</accession>
<dbReference type="PROSITE" id="PS50088">
    <property type="entry name" value="ANK_REPEAT"/>
    <property type="match status" value="1"/>
</dbReference>
<dbReference type="OrthoDB" id="1722345at2759"/>
<dbReference type="PANTHER" id="PTHR24198">
    <property type="entry name" value="ANKYRIN REPEAT AND PROTEIN KINASE DOMAIN-CONTAINING PROTEIN"/>
    <property type="match status" value="1"/>
</dbReference>